<dbReference type="AlphaFoldDB" id="A0A6B0TU42"/>
<evidence type="ECO:0000313" key="1">
    <source>
        <dbReference type="EMBL" id="MXU83502.1"/>
    </source>
</evidence>
<dbReference type="EMBL" id="GIFC01001419">
    <property type="protein sequence ID" value="MXU83502.1"/>
    <property type="molecule type" value="Transcribed_RNA"/>
</dbReference>
<name>A0A6B0TU42_IXORI</name>
<accession>A0A6B0TU42</accession>
<sequence length="75" mass="8473">MGRIHQFVSIVETILLFSTFCGSAQNLTLNDVLIFQSFFRFCIPFHPALLLGNHPLVLLDRVLSFITSTGLIHQI</sequence>
<organism evidence="1">
    <name type="scientific">Ixodes ricinus</name>
    <name type="common">Common tick</name>
    <name type="synonym">Acarus ricinus</name>
    <dbReference type="NCBI Taxonomy" id="34613"/>
    <lineage>
        <taxon>Eukaryota</taxon>
        <taxon>Metazoa</taxon>
        <taxon>Ecdysozoa</taxon>
        <taxon>Arthropoda</taxon>
        <taxon>Chelicerata</taxon>
        <taxon>Arachnida</taxon>
        <taxon>Acari</taxon>
        <taxon>Parasitiformes</taxon>
        <taxon>Ixodida</taxon>
        <taxon>Ixodoidea</taxon>
        <taxon>Ixodidae</taxon>
        <taxon>Ixodinae</taxon>
        <taxon>Ixodes</taxon>
    </lineage>
</organism>
<protein>
    <submittedName>
        <fullName evidence="1">Putative secreted protein</fullName>
    </submittedName>
</protein>
<reference evidence="1" key="1">
    <citation type="submission" date="2019-12" db="EMBL/GenBank/DDBJ databases">
        <title>An insight into the sialome of adult female Ixodes ricinus ticks feeding for 6 days.</title>
        <authorList>
            <person name="Perner J."/>
            <person name="Ribeiro J.M.C."/>
        </authorList>
    </citation>
    <scope>NUCLEOTIDE SEQUENCE</scope>
    <source>
        <strain evidence="1">Semi-engorged</strain>
        <tissue evidence="1">Salivary glands</tissue>
    </source>
</reference>
<proteinExistence type="predicted"/>